<accession>A0A4Z2G9R1</accession>
<gene>
    <name evidence="1" type="ORF">EYF80_039521</name>
</gene>
<keyword evidence="2" id="KW-1185">Reference proteome</keyword>
<sequence>MDVEAALPSVYEPTEKPSDKFKDLKFAHRLVSHPSCWLSVARLAPQLSRRLGGYSSSRAAVGKTALSLLMRSGTPRNTGTRNLNQD</sequence>
<dbReference type="Proteomes" id="UP000314294">
    <property type="component" value="Unassembled WGS sequence"/>
</dbReference>
<comment type="caution">
    <text evidence="1">The sequence shown here is derived from an EMBL/GenBank/DDBJ whole genome shotgun (WGS) entry which is preliminary data.</text>
</comment>
<evidence type="ECO:0000313" key="1">
    <source>
        <dbReference type="EMBL" id="TNN50296.1"/>
    </source>
</evidence>
<organism evidence="1 2">
    <name type="scientific">Liparis tanakae</name>
    <name type="common">Tanaka's snailfish</name>
    <dbReference type="NCBI Taxonomy" id="230148"/>
    <lineage>
        <taxon>Eukaryota</taxon>
        <taxon>Metazoa</taxon>
        <taxon>Chordata</taxon>
        <taxon>Craniata</taxon>
        <taxon>Vertebrata</taxon>
        <taxon>Euteleostomi</taxon>
        <taxon>Actinopterygii</taxon>
        <taxon>Neopterygii</taxon>
        <taxon>Teleostei</taxon>
        <taxon>Neoteleostei</taxon>
        <taxon>Acanthomorphata</taxon>
        <taxon>Eupercaria</taxon>
        <taxon>Perciformes</taxon>
        <taxon>Cottioidei</taxon>
        <taxon>Cottales</taxon>
        <taxon>Liparidae</taxon>
        <taxon>Liparis</taxon>
    </lineage>
</organism>
<dbReference type="AlphaFoldDB" id="A0A4Z2G9R1"/>
<evidence type="ECO:0000313" key="2">
    <source>
        <dbReference type="Proteomes" id="UP000314294"/>
    </source>
</evidence>
<protein>
    <submittedName>
        <fullName evidence="1">Uncharacterized protein</fullName>
    </submittedName>
</protein>
<proteinExistence type="predicted"/>
<dbReference type="EMBL" id="SRLO01000624">
    <property type="protein sequence ID" value="TNN50296.1"/>
    <property type="molecule type" value="Genomic_DNA"/>
</dbReference>
<reference evidence="1 2" key="1">
    <citation type="submission" date="2019-03" db="EMBL/GenBank/DDBJ databases">
        <title>First draft genome of Liparis tanakae, snailfish: a comprehensive survey of snailfish specific genes.</title>
        <authorList>
            <person name="Kim W."/>
            <person name="Song I."/>
            <person name="Jeong J.-H."/>
            <person name="Kim D."/>
            <person name="Kim S."/>
            <person name="Ryu S."/>
            <person name="Song J.Y."/>
            <person name="Lee S.K."/>
        </authorList>
    </citation>
    <scope>NUCLEOTIDE SEQUENCE [LARGE SCALE GENOMIC DNA]</scope>
    <source>
        <tissue evidence="1">Muscle</tissue>
    </source>
</reference>
<name>A0A4Z2G9R1_9TELE</name>